<comment type="caution">
    <text evidence="5">The sequence shown here is derived from an EMBL/GenBank/DDBJ whole genome shotgun (WGS) entry which is preliminary data.</text>
</comment>
<dbReference type="OrthoDB" id="9794987at2"/>
<evidence type="ECO:0000256" key="1">
    <source>
        <dbReference type="ARBA" id="ARBA00001554"/>
    </source>
</evidence>
<dbReference type="Pfam" id="PF01329">
    <property type="entry name" value="Pterin_4a"/>
    <property type="match status" value="1"/>
</dbReference>
<sequence length="105" mass="11733">MKRLTDLEREAALSSVPEWRYDGDDGGSISRTLEFADFAHAFAFMTQVALHAEKGNHHPQWSNNYNVVEITLTTHDAGGLSQRDIALAQDIDAIYSRFASAHAER</sequence>
<dbReference type="PANTHER" id="PTHR12599:SF0">
    <property type="entry name" value="PTERIN-4-ALPHA-CARBINOLAMINE DEHYDRATASE"/>
    <property type="match status" value="1"/>
</dbReference>
<dbReference type="SUPFAM" id="SSF55248">
    <property type="entry name" value="PCD-like"/>
    <property type="match status" value="1"/>
</dbReference>
<keyword evidence="6" id="KW-1185">Reference proteome</keyword>
<evidence type="ECO:0000256" key="4">
    <source>
        <dbReference type="HAMAP-Rule" id="MF_00434"/>
    </source>
</evidence>
<dbReference type="GO" id="GO:0006729">
    <property type="term" value="P:tetrahydrobiopterin biosynthetic process"/>
    <property type="evidence" value="ECO:0007669"/>
    <property type="project" value="InterPro"/>
</dbReference>
<dbReference type="PANTHER" id="PTHR12599">
    <property type="entry name" value="PTERIN-4-ALPHA-CARBINOLAMINE DEHYDRATASE"/>
    <property type="match status" value="1"/>
</dbReference>
<dbReference type="EMBL" id="LBNQ01000025">
    <property type="protein sequence ID" value="KKW67690.1"/>
    <property type="molecule type" value="Genomic_DNA"/>
</dbReference>
<dbReference type="STRING" id="1610491.AAV94_08560"/>
<reference evidence="5 6" key="1">
    <citation type="submission" date="2015-05" db="EMBL/GenBank/DDBJ databases">
        <title>Draft genome sequence of Lampropedia sp. CT6, isolated from the microbial mat of a hot water spring, located at Manikaran, India.</title>
        <authorList>
            <person name="Tripathi C."/>
            <person name="Rani P."/>
            <person name="Mahato N.K."/>
            <person name="Lal R."/>
        </authorList>
    </citation>
    <scope>NUCLEOTIDE SEQUENCE [LARGE SCALE GENOMIC DNA]</scope>
    <source>
        <strain evidence="5 6">CT6</strain>
    </source>
</reference>
<dbReference type="Proteomes" id="UP000050580">
    <property type="component" value="Unassembled WGS sequence"/>
</dbReference>
<dbReference type="InterPro" id="IPR001533">
    <property type="entry name" value="Pterin_deHydtase"/>
</dbReference>
<dbReference type="HAMAP" id="MF_00434">
    <property type="entry name" value="Pterin_4_alpha"/>
    <property type="match status" value="1"/>
</dbReference>
<proteinExistence type="inferred from homology"/>
<dbReference type="InterPro" id="IPR036428">
    <property type="entry name" value="PCD_sf"/>
</dbReference>
<evidence type="ECO:0000256" key="2">
    <source>
        <dbReference type="ARBA" id="ARBA00006472"/>
    </source>
</evidence>
<dbReference type="NCBIfam" id="NF002018">
    <property type="entry name" value="PRK00823.1-3"/>
    <property type="match status" value="1"/>
</dbReference>
<evidence type="ECO:0000313" key="5">
    <source>
        <dbReference type="EMBL" id="KKW67690.1"/>
    </source>
</evidence>
<name>A0A0U1PYV1_9BURK</name>
<comment type="similarity">
    <text evidence="2 4">Belongs to the pterin-4-alpha-carbinolamine dehydratase family.</text>
</comment>
<evidence type="ECO:0000313" key="6">
    <source>
        <dbReference type="Proteomes" id="UP000050580"/>
    </source>
</evidence>
<accession>A0A0U1PYV1</accession>
<gene>
    <name evidence="5" type="ORF">AAV94_08560</name>
</gene>
<evidence type="ECO:0000256" key="3">
    <source>
        <dbReference type="ARBA" id="ARBA00023239"/>
    </source>
</evidence>
<dbReference type="NCBIfam" id="NF002017">
    <property type="entry name" value="PRK00823.1-2"/>
    <property type="match status" value="1"/>
</dbReference>
<organism evidence="5 6">
    <name type="scientific">Lampropedia cohaerens</name>
    <dbReference type="NCBI Taxonomy" id="1610491"/>
    <lineage>
        <taxon>Bacteria</taxon>
        <taxon>Pseudomonadati</taxon>
        <taxon>Pseudomonadota</taxon>
        <taxon>Betaproteobacteria</taxon>
        <taxon>Burkholderiales</taxon>
        <taxon>Comamonadaceae</taxon>
        <taxon>Lampropedia</taxon>
    </lineage>
</organism>
<dbReference type="PATRIC" id="fig|1610491.3.peg.1819"/>
<comment type="catalytic activity">
    <reaction evidence="1 4">
        <text>(4aS,6R)-4a-hydroxy-L-erythro-5,6,7,8-tetrahydrobiopterin = (6R)-L-erythro-6,7-dihydrobiopterin + H2O</text>
        <dbReference type="Rhea" id="RHEA:11920"/>
        <dbReference type="ChEBI" id="CHEBI:15377"/>
        <dbReference type="ChEBI" id="CHEBI:15642"/>
        <dbReference type="ChEBI" id="CHEBI:43120"/>
        <dbReference type="EC" id="4.2.1.96"/>
    </reaction>
</comment>
<dbReference type="GO" id="GO:0008124">
    <property type="term" value="F:4-alpha-hydroxytetrahydrobiopterin dehydratase activity"/>
    <property type="evidence" value="ECO:0007669"/>
    <property type="project" value="UniProtKB-UniRule"/>
</dbReference>
<protein>
    <recommendedName>
        <fullName evidence="4">Putative pterin-4-alpha-carbinolamine dehydratase</fullName>
        <shortName evidence="4">PHS</shortName>
        <ecNumber evidence="4">4.2.1.96</ecNumber>
    </recommendedName>
    <alternativeName>
        <fullName evidence="4">4-alpha-hydroxy-tetrahydropterin dehydratase</fullName>
    </alternativeName>
    <alternativeName>
        <fullName evidence="4">Pterin carbinolamine dehydratase</fullName>
        <shortName evidence="4">PCD</shortName>
    </alternativeName>
</protein>
<dbReference type="RefSeq" id="WP_046741912.1">
    <property type="nucleotide sequence ID" value="NZ_LBNQ01000025.1"/>
</dbReference>
<dbReference type="EC" id="4.2.1.96" evidence="4"/>
<dbReference type="AlphaFoldDB" id="A0A0U1PYV1"/>
<dbReference type="Gene3D" id="3.30.1360.20">
    <property type="entry name" value="Transcriptional coactivator/pterin dehydratase"/>
    <property type="match status" value="1"/>
</dbReference>
<keyword evidence="3 4" id="KW-0456">Lyase</keyword>